<organism evidence="2 3">
    <name type="scientific">Sphingobium cloacae</name>
    <dbReference type="NCBI Taxonomy" id="120107"/>
    <lineage>
        <taxon>Bacteria</taxon>
        <taxon>Pseudomonadati</taxon>
        <taxon>Pseudomonadota</taxon>
        <taxon>Alphaproteobacteria</taxon>
        <taxon>Sphingomonadales</taxon>
        <taxon>Sphingomonadaceae</taxon>
        <taxon>Sphingobium</taxon>
    </lineage>
</organism>
<reference evidence="2 3" key="1">
    <citation type="submission" date="2016-10" db="EMBL/GenBank/DDBJ databases">
        <title>Complete Genome Sequence of the Nonylphenol-Degrading Bacterium Sphingobium cloacae JCM 10874T.</title>
        <authorList>
            <person name="Ootsuka M."/>
            <person name="Nishizawa T."/>
            <person name="Ohta H."/>
        </authorList>
    </citation>
    <scope>NUCLEOTIDE SEQUENCE [LARGE SCALE GENOMIC DNA]</scope>
    <source>
        <strain evidence="2 3">JCM 10874</strain>
    </source>
</reference>
<gene>
    <name evidence="2" type="ORF">SCLO_1015720</name>
</gene>
<dbReference type="EMBL" id="AP017655">
    <property type="protein sequence ID" value="BAV64612.1"/>
    <property type="molecule type" value="Genomic_DNA"/>
</dbReference>
<dbReference type="Proteomes" id="UP000218272">
    <property type="component" value="Chromosome SCLO_1"/>
</dbReference>
<feature type="domain" description="HTH merR-type" evidence="1">
    <location>
        <begin position="12"/>
        <end position="71"/>
    </location>
</feature>
<sequence length="232" mass="25791">MIQVLTEQHFTQGDVLEITRLKKELLQTWMNRGVIVLGEQNPGSGRRRLYAALDIVKLGLLRRVADLGVELGLGRELADEAEQLLISGRGVEWEYHLSIRKKEATHEDVKITMIGSSNMSPLNLKYGGIIGDAREMLVARFTEPFEGMGFFNRRTSTWGSEERPIDPERRTALARAGVYAEPALIFPFGEVVNGTLLQIAAKCQDTLPALDAALTRIAAGKAQRTRMAKDES</sequence>
<dbReference type="KEGG" id="sclo:SCLO_1015720"/>
<dbReference type="AlphaFoldDB" id="A0A1E1F2C6"/>
<dbReference type="InterPro" id="IPR000551">
    <property type="entry name" value="MerR-type_HTH_dom"/>
</dbReference>
<name>A0A1E1F2C6_9SPHN</name>
<protein>
    <recommendedName>
        <fullName evidence="1">HTH merR-type domain-containing protein</fullName>
    </recommendedName>
</protein>
<keyword evidence="3" id="KW-1185">Reference proteome</keyword>
<evidence type="ECO:0000313" key="2">
    <source>
        <dbReference type="EMBL" id="BAV64612.1"/>
    </source>
</evidence>
<dbReference type="RefSeq" id="WP_066522219.1">
    <property type="nucleotide sequence ID" value="NZ_AP017655.1"/>
</dbReference>
<evidence type="ECO:0000259" key="1">
    <source>
        <dbReference type="Pfam" id="PF13411"/>
    </source>
</evidence>
<dbReference type="Pfam" id="PF13411">
    <property type="entry name" value="MerR_1"/>
    <property type="match status" value="1"/>
</dbReference>
<dbReference type="OrthoDB" id="7547405at2"/>
<accession>A0A1E1F2C6</accession>
<evidence type="ECO:0000313" key="3">
    <source>
        <dbReference type="Proteomes" id="UP000218272"/>
    </source>
</evidence>
<proteinExistence type="predicted"/>